<dbReference type="Gene3D" id="3.10.180.10">
    <property type="entry name" value="2,3-Dihydroxybiphenyl 1,2-Dioxygenase, domain 1"/>
    <property type="match status" value="1"/>
</dbReference>
<evidence type="ECO:0000313" key="3">
    <source>
        <dbReference type="EMBL" id="RLJ34957.1"/>
    </source>
</evidence>
<feature type="domain" description="Glyoxalase/fosfomycin resistance/dioxygenase" evidence="1">
    <location>
        <begin position="6"/>
        <end position="126"/>
    </location>
</feature>
<evidence type="ECO:0000313" key="4">
    <source>
        <dbReference type="Proteomes" id="UP000233767"/>
    </source>
</evidence>
<dbReference type="AlphaFoldDB" id="A0A497UYN0"/>
<dbReference type="PANTHER" id="PTHR36503">
    <property type="entry name" value="BLR2520 PROTEIN"/>
    <property type="match status" value="1"/>
</dbReference>
<dbReference type="InterPro" id="IPR004360">
    <property type="entry name" value="Glyas_Fos-R_dOase_dom"/>
</dbReference>
<dbReference type="SUPFAM" id="SSF54593">
    <property type="entry name" value="Glyoxalase/Bleomycin resistance protein/Dihydroxybiphenyl dioxygenase"/>
    <property type="match status" value="1"/>
</dbReference>
<protein>
    <recommendedName>
        <fullName evidence="1">Glyoxalase/fosfomycin resistance/dioxygenase domain-containing protein</fullName>
    </recommendedName>
</protein>
<dbReference type="InterPro" id="IPR029068">
    <property type="entry name" value="Glyas_Bleomycin-R_OHBP_Dase"/>
</dbReference>
<organism evidence="3 5">
    <name type="scientific">Flavobacterium lindanitolerans</name>
    <dbReference type="NCBI Taxonomy" id="428988"/>
    <lineage>
        <taxon>Bacteria</taxon>
        <taxon>Pseudomonadati</taxon>
        <taxon>Bacteroidota</taxon>
        <taxon>Flavobacteriia</taxon>
        <taxon>Flavobacteriales</taxon>
        <taxon>Flavobacteriaceae</taxon>
        <taxon>Flavobacterium</taxon>
    </lineage>
</organism>
<dbReference type="PANTHER" id="PTHR36503:SF2">
    <property type="entry name" value="BLR2408 PROTEIN"/>
    <property type="match status" value="1"/>
</dbReference>
<dbReference type="Pfam" id="PF00903">
    <property type="entry name" value="Glyoxalase"/>
    <property type="match status" value="1"/>
</dbReference>
<evidence type="ECO:0000313" key="2">
    <source>
        <dbReference type="EMBL" id="PKW29542.1"/>
    </source>
</evidence>
<dbReference type="EMBL" id="PJND01000007">
    <property type="protein sequence ID" value="PKW29542.1"/>
    <property type="molecule type" value="Genomic_DNA"/>
</dbReference>
<gene>
    <name evidence="2" type="ORF">B0G92_1181</name>
    <name evidence="3" type="ORF">CLV50_0323</name>
</gene>
<proteinExistence type="predicted"/>
<reference evidence="3 5" key="2">
    <citation type="submission" date="2018-10" db="EMBL/GenBank/DDBJ databases">
        <title>Genomic Encyclopedia of Archaeal and Bacterial Type Strains, Phase II (KMG-II): from individual species to whole genera.</title>
        <authorList>
            <person name="Goeker M."/>
        </authorList>
    </citation>
    <scope>NUCLEOTIDE SEQUENCE [LARGE SCALE GENOMIC DNA]</scope>
    <source>
        <strain evidence="3 5">DSM 21886</strain>
    </source>
</reference>
<name>A0A497UYN0_9FLAO</name>
<sequence>MAKEFWINLPAKDLGKTRAFFKAIDFRENLQFSENPTMASFFVGDKNVVVNFFPEALFKSFSGNEIADTAKGTETLFSIDAQSPNEVDELANKAVAAGAVLYAQPGEKDGWMYGCGFSDPDGHRWNVLFMDFSKMPQQ</sequence>
<accession>A0A497UYN0</accession>
<evidence type="ECO:0000313" key="5">
    <source>
        <dbReference type="Proteomes" id="UP000275027"/>
    </source>
</evidence>
<dbReference type="Proteomes" id="UP000275027">
    <property type="component" value="Unassembled WGS sequence"/>
</dbReference>
<dbReference type="RefSeq" id="WP_101471410.1">
    <property type="nucleotide sequence ID" value="NZ_PJND01000007.1"/>
</dbReference>
<dbReference type="Proteomes" id="UP000233767">
    <property type="component" value="Unassembled WGS sequence"/>
</dbReference>
<evidence type="ECO:0000259" key="1">
    <source>
        <dbReference type="Pfam" id="PF00903"/>
    </source>
</evidence>
<keyword evidence="4" id="KW-1185">Reference proteome</keyword>
<reference evidence="2 4" key="1">
    <citation type="submission" date="2017-12" db="EMBL/GenBank/DDBJ databases">
        <title>Genomic Encyclopedia of Type Strains, Phase III (KMG-III): the genomes of soil and plant-associated and newly described type strains.</title>
        <authorList>
            <person name="Whitman W."/>
        </authorList>
    </citation>
    <scope>NUCLEOTIDE SEQUENCE [LARGE SCALE GENOMIC DNA]</scope>
    <source>
        <strain evidence="2 4">IP-10</strain>
    </source>
</reference>
<dbReference type="EMBL" id="RCCB01000010">
    <property type="protein sequence ID" value="RLJ34957.1"/>
    <property type="molecule type" value="Genomic_DNA"/>
</dbReference>
<comment type="caution">
    <text evidence="3">The sequence shown here is derived from an EMBL/GenBank/DDBJ whole genome shotgun (WGS) entry which is preliminary data.</text>
</comment>